<organism evidence="1 2">
    <name type="scientific">Methylobacterium aquaticum</name>
    <dbReference type="NCBI Taxonomy" id="270351"/>
    <lineage>
        <taxon>Bacteria</taxon>
        <taxon>Pseudomonadati</taxon>
        <taxon>Pseudomonadota</taxon>
        <taxon>Alphaproteobacteria</taxon>
        <taxon>Hyphomicrobiales</taxon>
        <taxon>Methylobacteriaceae</taxon>
        <taxon>Methylobacterium</taxon>
    </lineage>
</organism>
<evidence type="ECO:0000313" key="1">
    <source>
        <dbReference type="EMBL" id="BAQ50055.1"/>
    </source>
</evidence>
<reference evidence="1 2" key="1">
    <citation type="journal article" date="2015" name="Genome Announc.">
        <title>Complete Genome Sequence of Methylobacterium aquaticum Strain 22A, Isolated from Racomitrium japonicum Moss.</title>
        <authorList>
            <person name="Tani A."/>
            <person name="Ogura Y."/>
            <person name="Hayashi T."/>
            <person name="Kimbara K."/>
        </authorList>
    </citation>
    <scope>NUCLEOTIDE SEQUENCE [LARGE SCALE GENOMIC DNA]</scope>
    <source>
        <strain evidence="1 2">MA-22A</strain>
        <plasmid evidence="2">Plasmid pMaq22A_2p DNA</plasmid>
    </source>
</reference>
<reference evidence="2" key="2">
    <citation type="submission" date="2015-01" db="EMBL/GenBank/DDBJ databases">
        <title>Complete genome sequence of Methylobacterium aquaticum strain 22A.</title>
        <authorList>
            <person name="Tani A."/>
            <person name="Ogura Y."/>
            <person name="Hayashi T."/>
        </authorList>
    </citation>
    <scope>NUCLEOTIDE SEQUENCE [LARGE SCALE GENOMIC DNA]</scope>
    <source>
        <strain evidence="2">MA-22A</strain>
        <plasmid evidence="2">Plasmid pMaq22A_2p DNA</plasmid>
    </source>
</reference>
<gene>
    <name evidence="1" type="ORF">Maq22A_2p41435</name>
</gene>
<dbReference type="PATRIC" id="fig|270351.10.peg.7203"/>
<dbReference type="AlphaFoldDB" id="A0A0C6G204"/>
<protein>
    <submittedName>
        <fullName evidence="1">Transposase</fullName>
    </submittedName>
</protein>
<accession>A0A0C6G204</accession>
<evidence type="ECO:0000313" key="2">
    <source>
        <dbReference type="Proteomes" id="UP000061432"/>
    </source>
</evidence>
<dbReference type="Proteomes" id="UP000061432">
    <property type="component" value="Plasmid pMaq22A_2p"/>
</dbReference>
<keyword evidence="1" id="KW-0614">Plasmid</keyword>
<dbReference type="KEGG" id="maqu:Maq22A_2p41435"/>
<dbReference type="EMBL" id="AP014706">
    <property type="protein sequence ID" value="BAQ50055.1"/>
    <property type="molecule type" value="Genomic_DNA"/>
</dbReference>
<proteinExistence type="predicted"/>
<geneLocation type="plasmid" evidence="2">
    <name>pMaq22A_2p DNA</name>
</geneLocation>
<sequence length="49" mass="5389">MIGALRHREHRSVPEIHALLLGRGVAIAERSVTNLVARYDEVLAAQLAD</sequence>
<name>A0A0C6G204_9HYPH</name>